<gene>
    <name evidence="1" type="ORF">AYI70_g5579</name>
</gene>
<protein>
    <submittedName>
        <fullName evidence="1">Uncharacterized protein</fullName>
    </submittedName>
</protein>
<comment type="caution">
    <text evidence="1">The sequence shown here is derived from an EMBL/GenBank/DDBJ whole genome shotgun (WGS) entry which is preliminary data.</text>
</comment>
<dbReference type="OrthoDB" id="5552133at2759"/>
<reference evidence="1 2" key="1">
    <citation type="submission" date="2017-01" db="EMBL/GenBank/DDBJ databases">
        <authorList>
            <person name="Mah S.A."/>
            <person name="Swanson W.J."/>
            <person name="Moy G.W."/>
            <person name="Vacquier V.D."/>
        </authorList>
    </citation>
    <scope>NUCLEOTIDE SEQUENCE [LARGE SCALE GENOMIC DNA]</scope>
    <source>
        <strain evidence="1 2">GSMNP</strain>
    </source>
</reference>
<accession>A0A1R1XTY8</accession>
<proteinExistence type="predicted"/>
<dbReference type="EMBL" id="LSSN01001852">
    <property type="protein sequence ID" value="OMJ18068.1"/>
    <property type="molecule type" value="Genomic_DNA"/>
</dbReference>
<name>A0A1R1XTY8_9FUNG</name>
<organism evidence="1 2">
    <name type="scientific">Smittium culicis</name>
    <dbReference type="NCBI Taxonomy" id="133412"/>
    <lineage>
        <taxon>Eukaryota</taxon>
        <taxon>Fungi</taxon>
        <taxon>Fungi incertae sedis</taxon>
        <taxon>Zoopagomycota</taxon>
        <taxon>Kickxellomycotina</taxon>
        <taxon>Harpellomycetes</taxon>
        <taxon>Harpellales</taxon>
        <taxon>Legeriomycetaceae</taxon>
        <taxon>Smittium</taxon>
    </lineage>
</organism>
<dbReference type="AlphaFoldDB" id="A0A1R1XTY8"/>
<evidence type="ECO:0000313" key="1">
    <source>
        <dbReference type="EMBL" id="OMJ18068.1"/>
    </source>
</evidence>
<evidence type="ECO:0000313" key="2">
    <source>
        <dbReference type="Proteomes" id="UP000187283"/>
    </source>
</evidence>
<dbReference type="Proteomes" id="UP000187283">
    <property type="component" value="Unassembled WGS sequence"/>
</dbReference>
<keyword evidence="2" id="KW-1185">Reference proteome</keyword>
<sequence>MGFHNFINITFLKNAKRYKFSGLSQNPCIGKFAYKKISGLKAGSLFTRGDPYLLTKNFALSQHASYSTGPKPSNSFFFNSSRSNFILNIKKQIFGKLDSLLTNLSNSITFKKIATKLGNASPGPTPNRLINFLLKFHEKYSIKPAQAKVNISARPAINRNVLFRNKNINLNYSWKHKLINLSRNYRFTAPKANLFKELPKAQFKNFTFSNSRFSSHNSWASLFNNFRSQLNSKASTFAFNLRSSLNHQSLLSTLSDGRLIFLKYSGAEGPNRFQKTISSSKSRHIVSTLVPKKPRLDKTRFIKNTSPKKATQNIPTQIEKKHHQIWSTKATLPNDRIVLIVPLLPQNKKLDLDLFVDENSVHFSDLTALTDKILKVNNDQILYVNRLLERLSSSNLELIYVNLGTGNIAIIFNSLAQVNDTNTLLGLLFSWGMDLESLGAEIKAPAEQNAICNDNVYDNSLISYKGSFSLNSHQILSEVEFERLLDNSLFSFITEDVVDPDELYKFNVYKFLDSIESAPQLSIPNYNQSSLALF</sequence>